<reference evidence="2 3" key="1">
    <citation type="journal article" date="2015" name="Fungal Genet. Biol.">
        <title>Evolution of novel wood decay mechanisms in Agaricales revealed by the genome sequences of Fistulina hepatica and Cylindrobasidium torrendii.</title>
        <authorList>
            <person name="Floudas D."/>
            <person name="Held B.W."/>
            <person name="Riley R."/>
            <person name="Nagy L.G."/>
            <person name="Koehler G."/>
            <person name="Ransdell A.S."/>
            <person name="Younus H."/>
            <person name="Chow J."/>
            <person name="Chiniquy J."/>
            <person name="Lipzen A."/>
            <person name="Tritt A."/>
            <person name="Sun H."/>
            <person name="Haridas S."/>
            <person name="LaButti K."/>
            <person name="Ohm R.A."/>
            <person name="Kues U."/>
            <person name="Blanchette R.A."/>
            <person name="Grigoriev I.V."/>
            <person name="Minto R.E."/>
            <person name="Hibbett D.S."/>
        </authorList>
    </citation>
    <scope>NUCLEOTIDE SEQUENCE [LARGE SCALE GENOMIC DNA]</scope>
    <source>
        <strain evidence="2 3">FP15055 ss-10</strain>
    </source>
</reference>
<keyword evidence="1" id="KW-0175">Coiled coil</keyword>
<evidence type="ECO:0000256" key="1">
    <source>
        <dbReference type="SAM" id="Coils"/>
    </source>
</evidence>
<dbReference type="AlphaFoldDB" id="A0A0D7BE33"/>
<sequence>MLDTSAYYPQDYSDQLAKASDEIQALKDELKTQSDNFQRYVHELDQYYRNEQAASSNEYQNALDAAQSRIQVLERQFNGEHDRRQKAESLLDIRRHELQEAQVYLEKSDTMSGHDIVGLVKAVNAEIFQLAASISESAPRQEHIHCPRPSSDGVQELIGANFLAVLRIESLPNWDAEILLQTAVQTALVKIVHRWNMFYTINGVQGGLISAYKNIRASSPQSVSSRWRALVYSRYKYVDTAAALDKLRLLLHTSLTTVITYLGHSMPQVDLTPLAEAVIKADRAAVEGVLSQSMVFALIDGGKAFDKQTMADADGGRGSVEKKDRTVACCIEAGVHCTVRGDTGTIMSRQWILKPKQKQRVCGVVSSGAQVCIPSADSPPR</sequence>
<proteinExistence type="predicted"/>
<name>A0A0D7BE33_9AGAR</name>
<evidence type="ECO:0000313" key="3">
    <source>
        <dbReference type="Proteomes" id="UP000054007"/>
    </source>
</evidence>
<accession>A0A0D7BE33</accession>
<dbReference type="EMBL" id="KN880503">
    <property type="protein sequence ID" value="KIY68439.1"/>
    <property type="molecule type" value="Genomic_DNA"/>
</dbReference>
<gene>
    <name evidence="2" type="ORF">CYLTODRAFT_262187</name>
</gene>
<evidence type="ECO:0000313" key="2">
    <source>
        <dbReference type="EMBL" id="KIY68439.1"/>
    </source>
</evidence>
<dbReference type="OrthoDB" id="3147752at2759"/>
<organism evidence="2 3">
    <name type="scientific">Cylindrobasidium torrendii FP15055 ss-10</name>
    <dbReference type="NCBI Taxonomy" id="1314674"/>
    <lineage>
        <taxon>Eukaryota</taxon>
        <taxon>Fungi</taxon>
        <taxon>Dikarya</taxon>
        <taxon>Basidiomycota</taxon>
        <taxon>Agaricomycotina</taxon>
        <taxon>Agaricomycetes</taxon>
        <taxon>Agaricomycetidae</taxon>
        <taxon>Agaricales</taxon>
        <taxon>Marasmiineae</taxon>
        <taxon>Physalacriaceae</taxon>
        <taxon>Cylindrobasidium</taxon>
    </lineage>
</organism>
<protein>
    <submittedName>
        <fullName evidence="2">Uncharacterized protein</fullName>
    </submittedName>
</protein>
<feature type="coiled-coil region" evidence="1">
    <location>
        <begin position="16"/>
        <end position="76"/>
    </location>
</feature>
<dbReference type="Proteomes" id="UP000054007">
    <property type="component" value="Unassembled WGS sequence"/>
</dbReference>
<keyword evidence="3" id="KW-1185">Reference proteome</keyword>
<dbReference type="STRING" id="1314674.A0A0D7BE33"/>